<proteinExistence type="predicted"/>
<reference evidence="1 2" key="1">
    <citation type="journal article" date="2017" name="Antonie Van Leeuwenhoek">
        <title>Rhizobium rhizosphaerae sp. nov., a novel species isolated from rice rhizosphere.</title>
        <authorList>
            <person name="Zhao J.J."/>
            <person name="Zhang J."/>
            <person name="Zhang R.J."/>
            <person name="Zhang C.W."/>
            <person name="Yin H.Q."/>
            <person name="Zhang X.X."/>
        </authorList>
    </citation>
    <scope>NUCLEOTIDE SEQUENCE [LARGE SCALE GENOMIC DNA]</scope>
    <source>
        <strain evidence="1 2">BSs20135</strain>
    </source>
</reference>
<dbReference type="Proteomes" id="UP000006327">
    <property type="component" value="Unassembled WGS sequence"/>
</dbReference>
<keyword evidence="2" id="KW-1185">Reference proteome</keyword>
<accession>K6Y698</accession>
<sequence length="40" mass="4438">MCRHLISAHNPKQTLGLNYFTATSSDIADISMIELFPITS</sequence>
<gene>
    <name evidence="1" type="ORF">GARC_2520</name>
</gene>
<protein>
    <submittedName>
        <fullName evidence="1">Uncharacterized protein</fullName>
    </submittedName>
</protein>
<evidence type="ECO:0000313" key="1">
    <source>
        <dbReference type="EMBL" id="GAC19486.1"/>
    </source>
</evidence>
<organism evidence="1 2">
    <name type="scientific">Paraglaciecola arctica BSs20135</name>
    <dbReference type="NCBI Taxonomy" id="493475"/>
    <lineage>
        <taxon>Bacteria</taxon>
        <taxon>Pseudomonadati</taxon>
        <taxon>Pseudomonadota</taxon>
        <taxon>Gammaproteobacteria</taxon>
        <taxon>Alteromonadales</taxon>
        <taxon>Alteromonadaceae</taxon>
        <taxon>Paraglaciecola</taxon>
    </lineage>
</organism>
<name>K6Y698_9ALTE</name>
<comment type="caution">
    <text evidence="1">The sequence shown here is derived from an EMBL/GenBank/DDBJ whole genome shotgun (WGS) entry which is preliminary data.</text>
</comment>
<dbReference type="AlphaFoldDB" id="K6Y698"/>
<evidence type="ECO:0000313" key="2">
    <source>
        <dbReference type="Proteomes" id="UP000006327"/>
    </source>
</evidence>
<dbReference type="EMBL" id="BAEO01000031">
    <property type="protein sequence ID" value="GAC19486.1"/>
    <property type="molecule type" value="Genomic_DNA"/>
</dbReference>